<evidence type="ECO:0000313" key="1">
    <source>
        <dbReference type="EMBL" id="MDC7717005.1"/>
    </source>
</evidence>
<comment type="caution">
    <text evidence="1">The sequence shown here is derived from an EMBL/GenBank/DDBJ whole genome shotgun (WGS) entry which is preliminary data.</text>
</comment>
<keyword evidence="2" id="KW-1185">Reference proteome</keyword>
<dbReference type="Pfam" id="PF11528">
    <property type="entry name" value="DUF3224"/>
    <property type="match status" value="1"/>
</dbReference>
<proteinExistence type="predicted"/>
<dbReference type="EMBL" id="JAQQLF010000007">
    <property type="protein sequence ID" value="MDC7717005.1"/>
    <property type="molecule type" value="Genomic_DNA"/>
</dbReference>
<name>A0ABT5IXK7_9NEIS</name>
<reference evidence="1 2" key="1">
    <citation type="submission" date="2023-01" db="EMBL/GenBank/DDBJ databases">
        <title>Novel species of the genus Vogesella isolated from rivers.</title>
        <authorList>
            <person name="Lu H."/>
        </authorList>
    </citation>
    <scope>NUCLEOTIDE SEQUENCE [LARGE SCALE GENOMIC DNA]</scope>
    <source>
        <strain evidence="1 2">DC21W</strain>
    </source>
</reference>
<accession>A0ABT5IXK7</accession>
<dbReference type="InterPro" id="IPR023159">
    <property type="entry name" value="SO1590-like_sf"/>
</dbReference>
<dbReference type="RefSeq" id="WP_272751359.1">
    <property type="nucleotide sequence ID" value="NZ_JAQQLF010000007.1"/>
</dbReference>
<dbReference type="SUPFAM" id="SSF159238">
    <property type="entry name" value="SO1590-like"/>
    <property type="match status" value="1"/>
</dbReference>
<organism evidence="1 2">
    <name type="scientific">Vogesella aquatica</name>
    <dbReference type="NCBI Taxonomy" id="2984206"/>
    <lineage>
        <taxon>Bacteria</taxon>
        <taxon>Pseudomonadati</taxon>
        <taxon>Pseudomonadota</taxon>
        <taxon>Betaproteobacteria</taxon>
        <taxon>Neisseriales</taxon>
        <taxon>Chromobacteriaceae</taxon>
        <taxon>Vogesella</taxon>
    </lineage>
</organism>
<sequence>MSVEVKCSFQITSLDKKTHQEIECGIKLSNAKVTKSYSVVIEGTSSIEHLMSYTAQGTTNVVGLERVSGTVAGKTGTCVLQHVGNFSKRESP</sequence>
<gene>
    <name evidence="1" type="ORF">PQU95_07225</name>
</gene>
<protein>
    <submittedName>
        <fullName evidence="1">DUF3224 domain-containing protein</fullName>
    </submittedName>
</protein>
<dbReference type="Proteomes" id="UP001219956">
    <property type="component" value="Unassembled WGS sequence"/>
</dbReference>
<dbReference type="Gene3D" id="2.40.350.10">
    <property type="entry name" value="SO1590-like"/>
    <property type="match status" value="1"/>
</dbReference>
<evidence type="ECO:0000313" key="2">
    <source>
        <dbReference type="Proteomes" id="UP001219956"/>
    </source>
</evidence>
<dbReference type="InterPro" id="IPR021607">
    <property type="entry name" value="DUF3224"/>
</dbReference>